<evidence type="ECO:0000256" key="7">
    <source>
        <dbReference type="ARBA" id="ARBA00023136"/>
    </source>
</evidence>
<dbReference type="GO" id="GO:0022857">
    <property type="term" value="F:transmembrane transporter activity"/>
    <property type="evidence" value="ECO:0007669"/>
    <property type="project" value="TreeGrafter"/>
</dbReference>
<gene>
    <name evidence="11" type="ORF">IAB90_06670</name>
</gene>
<reference evidence="11" key="2">
    <citation type="journal article" date="2021" name="PeerJ">
        <title>Extensive microbial diversity within the chicken gut microbiome revealed by metagenomics and culture.</title>
        <authorList>
            <person name="Gilroy R."/>
            <person name="Ravi A."/>
            <person name="Getino M."/>
            <person name="Pursley I."/>
            <person name="Horton D.L."/>
            <person name="Alikhan N.F."/>
            <person name="Baker D."/>
            <person name="Gharbi K."/>
            <person name="Hall N."/>
            <person name="Watson M."/>
            <person name="Adriaenssens E.M."/>
            <person name="Foster-Nyarko E."/>
            <person name="Jarju S."/>
            <person name="Secka A."/>
            <person name="Antonio M."/>
            <person name="Oren A."/>
            <person name="Chaudhuri R.R."/>
            <person name="La Ragione R."/>
            <person name="Hildebrand F."/>
            <person name="Pallen M.J."/>
        </authorList>
    </citation>
    <scope>NUCLEOTIDE SEQUENCE</scope>
    <source>
        <strain evidence="11">ChiW25-3613</strain>
    </source>
</reference>
<dbReference type="PANTHER" id="PTHR24220">
    <property type="entry name" value="IMPORT ATP-BINDING PROTEIN"/>
    <property type="match status" value="1"/>
</dbReference>
<evidence type="ECO:0000256" key="3">
    <source>
        <dbReference type="ARBA" id="ARBA00022692"/>
    </source>
</evidence>
<evidence type="ECO:0000256" key="4">
    <source>
        <dbReference type="ARBA" id="ARBA00022741"/>
    </source>
</evidence>
<dbReference type="Pfam" id="PF00005">
    <property type="entry name" value="ABC_tran"/>
    <property type="match status" value="1"/>
</dbReference>
<dbReference type="Proteomes" id="UP000824179">
    <property type="component" value="Unassembled WGS sequence"/>
</dbReference>
<dbReference type="InterPro" id="IPR015854">
    <property type="entry name" value="ABC_transpr_LolD-like"/>
</dbReference>
<dbReference type="InterPro" id="IPR003439">
    <property type="entry name" value="ABC_transporter-like_ATP-bd"/>
</dbReference>
<keyword evidence="3 9" id="KW-0812">Transmembrane</keyword>
<feature type="transmembrane region" description="Helical" evidence="9">
    <location>
        <begin position="718"/>
        <end position="746"/>
    </location>
</feature>
<dbReference type="PROSITE" id="PS50893">
    <property type="entry name" value="ABC_TRANSPORTER_2"/>
    <property type="match status" value="1"/>
</dbReference>
<dbReference type="GO" id="GO:0016887">
    <property type="term" value="F:ATP hydrolysis activity"/>
    <property type="evidence" value="ECO:0007669"/>
    <property type="project" value="InterPro"/>
</dbReference>
<dbReference type="Gene3D" id="3.40.50.300">
    <property type="entry name" value="P-loop containing nucleotide triphosphate hydrolases"/>
    <property type="match status" value="1"/>
</dbReference>
<evidence type="ECO:0000313" key="11">
    <source>
        <dbReference type="EMBL" id="HIR40045.1"/>
    </source>
</evidence>
<name>A0A9D1AHA8_9FIRM</name>
<keyword evidence="4" id="KW-0547">Nucleotide-binding</keyword>
<sequence>MLKATNISKVYKTKRGSVTALAPCSLEFGGHGLVLICGESGGGKTTLLNILAGIDGPSSGEVECSYGKNYGAFVFQGGRLSDSLTVEENFELIARLFPEKCGDFRADAQKFGLDDLLMRKPAELSFGEVQRAAILRAAMANRPVLFADEPTANLDEENCHKVAELLKDISRQRLVIVSTHEREYFEDIADRIIFLKRGKVVSDTKKSEEEGAQAASEDEGARTANVSAPEFGFRSAVWLAAKTMRRTAVSAALAFISLLICVACIASFSNVYLFDRAVSTYTAASAEGMPFMEFMLDNSSMGGDSTALSDVDGFINRGQYSSVSADMLGKLQGECDATLFYDGSLSLDYEPAAEGARGGSITVGRLYFSDSCPFDVVYGSARLNGGMAISLGAAEAALTGFGLTSPEQLIGRTAGGVRIACIYSAESRSLEGEKLTAMEINAYDRRAVMSRAAFTGSEASELGESGRFTVVVEEQNGSIWQRYVYQYSRKDDLFDNTLVLGEAPSAAGEVCISDDYAVSRFGSAEAAVGSRLSVTYLGVDGSRNVREYTVTGITSGGTGGSNIYYTDAEALEIFNSFGDWQMNGNTGVFVQNYTADDVAYLFENGFVENSYFSEILTDSIDWLESLRIVLLAAGGLFACCGIITMAFFAVNTFSKCGREVGVLRSFGLKPSKVAAIFVCQLAALAIAAYVLGVLASLAIIPAWNFIVFSTNGACPVYFVALCLPVALAAAAALFVLGAAFICVHTLRKSTAEFIKKG</sequence>
<evidence type="ECO:0000259" key="10">
    <source>
        <dbReference type="PROSITE" id="PS50893"/>
    </source>
</evidence>
<organism evidence="11 12">
    <name type="scientific">Candidatus Coproplasma stercoripullorum</name>
    <dbReference type="NCBI Taxonomy" id="2840751"/>
    <lineage>
        <taxon>Bacteria</taxon>
        <taxon>Bacillati</taxon>
        <taxon>Bacillota</taxon>
        <taxon>Clostridia</taxon>
        <taxon>Eubacteriales</taxon>
        <taxon>Candidatus Coproplasma</taxon>
    </lineage>
</organism>
<keyword evidence="6 9" id="KW-1133">Transmembrane helix</keyword>
<comment type="similarity">
    <text evidence="8">Belongs to the ABC transporter superfamily. Macrolide exporter (TC 3.A.1.122) family.</text>
</comment>
<accession>A0A9D1AHA8</accession>
<evidence type="ECO:0000256" key="6">
    <source>
        <dbReference type="ARBA" id="ARBA00022989"/>
    </source>
</evidence>
<dbReference type="SUPFAM" id="SSF52540">
    <property type="entry name" value="P-loop containing nucleoside triphosphate hydrolases"/>
    <property type="match status" value="1"/>
</dbReference>
<evidence type="ECO:0000256" key="8">
    <source>
        <dbReference type="ARBA" id="ARBA00038388"/>
    </source>
</evidence>
<dbReference type="InterPro" id="IPR003838">
    <property type="entry name" value="ABC3_permease_C"/>
</dbReference>
<comment type="caution">
    <text evidence="11">The sequence shown here is derived from an EMBL/GenBank/DDBJ whole genome shotgun (WGS) entry which is preliminary data.</text>
</comment>
<evidence type="ECO:0000256" key="2">
    <source>
        <dbReference type="ARBA" id="ARBA00022475"/>
    </source>
</evidence>
<dbReference type="InterPro" id="IPR003593">
    <property type="entry name" value="AAA+_ATPase"/>
</dbReference>
<dbReference type="SMART" id="SM00382">
    <property type="entry name" value="AAA"/>
    <property type="match status" value="1"/>
</dbReference>
<keyword evidence="5 11" id="KW-0067">ATP-binding</keyword>
<keyword evidence="7 9" id="KW-0472">Membrane</keyword>
<feature type="domain" description="ABC transporter" evidence="10">
    <location>
        <begin position="2"/>
        <end position="222"/>
    </location>
</feature>
<evidence type="ECO:0000256" key="5">
    <source>
        <dbReference type="ARBA" id="ARBA00022840"/>
    </source>
</evidence>
<evidence type="ECO:0000313" key="12">
    <source>
        <dbReference type="Proteomes" id="UP000824179"/>
    </source>
</evidence>
<feature type="transmembrane region" description="Helical" evidence="9">
    <location>
        <begin position="628"/>
        <end position="653"/>
    </location>
</feature>
<reference evidence="11" key="1">
    <citation type="submission" date="2020-10" db="EMBL/GenBank/DDBJ databases">
        <authorList>
            <person name="Gilroy R."/>
        </authorList>
    </citation>
    <scope>NUCLEOTIDE SEQUENCE</scope>
    <source>
        <strain evidence="11">ChiW25-3613</strain>
    </source>
</reference>
<dbReference type="AlphaFoldDB" id="A0A9D1AHA8"/>
<dbReference type="GO" id="GO:0005886">
    <property type="term" value="C:plasma membrane"/>
    <property type="evidence" value="ECO:0007669"/>
    <property type="project" value="UniProtKB-SubCell"/>
</dbReference>
<evidence type="ECO:0000256" key="1">
    <source>
        <dbReference type="ARBA" id="ARBA00004429"/>
    </source>
</evidence>
<comment type="subcellular location">
    <subcellularLocation>
        <location evidence="1">Cell inner membrane</location>
        <topology evidence="1">Multi-pass membrane protein</topology>
    </subcellularLocation>
</comment>
<keyword evidence="2" id="KW-1003">Cell membrane</keyword>
<dbReference type="InterPro" id="IPR027417">
    <property type="entry name" value="P-loop_NTPase"/>
</dbReference>
<proteinExistence type="inferred from homology"/>
<feature type="transmembrane region" description="Helical" evidence="9">
    <location>
        <begin position="252"/>
        <end position="274"/>
    </location>
</feature>
<feature type="transmembrane region" description="Helical" evidence="9">
    <location>
        <begin position="673"/>
        <end position="706"/>
    </location>
</feature>
<dbReference type="EMBL" id="DVHB01000117">
    <property type="protein sequence ID" value="HIR40045.1"/>
    <property type="molecule type" value="Genomic_DNA"/>
</dbReference>
<protein>
    <submittedName>
        <fullName evidence="11">ATP-binding cassette domain-containing protein</fullName>
    </submittedName>
</protein>
<evidence type="ECO:0000256" key="9">
    <source>
        <dbReference type="SAM" id="Phobius"/>
    </source>
</evidence>
<dbReference type="Pfam" id="PF02687">
    <property type="entry name" value="FtsX"/>
    <property type="match status" value="1"/>
</dbReference>
<dbReference type="GO" id="GO:0005524">
    <property type="term" value="F:ATP binding"/>
    <property type="evidence" value="ECO:0007669"/>
    <property type="project" value="UniProtKB-KW"/>
</dbReference>